<dbReference type="PANTHER" id="PTHR42085:SF2">
    <property type="entry name" value="F-BOX DOMAIN-CONTAINING PROTEIN"/>
    <property type="match status" value="1"/>
</dbReference>
<feature type="region of interest" description="Disordered" evidence="1">
    <location>
        <begin position="1"/>
        <end position="22"/>
    </location>
</feature>
<evidence type="ECO:0000256" key="1">
    <source>
        <dbReference type="SAM" id="MobiDB-lite"/>
    </source>
</evidence>
<dbReference type="OrthoDB" id="3636481at2759"/>
<feature type="compositionally biased region" description="Basic residues" evidence="1">
    <location>
        <begin position="1"/>
        <end position="11"/>
    </location>
</feature>
<dbReference type="InParanoid" id="F9XAG2"/>
<proteinExistence type="predicted"/>
<reference evidence="2 3" key="1">
    <citation type="journal article" date="2011" name="PLoS Genet.">
        <title>Finished genome of the fungal wheat pathogen Mycosphaerella graminicola reveals dispensome structure, chromosome plasticity, and stealth pathogenesis.</title>
        <authorList>
            <person name="Goodwin S.B."/>
            <person name="Ben M'barek S."/>
            <person name="Dhillon B."/>
            <person name="Wittenberg A.H.J."/>
            <person name="Crane C.F."/>
            <person name="Hane J.K."/>
            <person name="Foster A.J."/>
            <person name="Van der Lee T.A.J."/>
            <person name="Grimwood J."/>
            <person name="Aerts A."/>
            <person name="Antoniw J."/>
            <person name="Bailey A."/>
            <person name="Bluhm B."/>
            <person name="Bowler J."/>
            <person name="Bristow J."/>
            <person name="van der Burgt A."/>
            <person name="Canto-Canche B."/>
            <person name="Churchill A.C.L."/>
            <person name="Conde-Ferraez L."/>
            <person name="Cools H.J."/>
            <person name="Coutinho P.M."/>
            <person name="Csukai M."/>
            <person name="Dehal P."/>
            <person name="De Wit P."/>
            <person name="Donzelli B."/>
            <person name="van de Geest H.C."/>
            <person name="van Ham R.C.H.J."/>
            <person name="Hammond-Kosack K.E."/>
            <person name="Henrissat B."/>
            <person name="Kilian A."/>
            <person name="Kobayashi A.K."/>
            <person name="Koopmann E."/>
            <person name="Kourmpetis Y."/>
            <person name="Kuzniar A."/>
            <person name="Lindquist E."/>
            <person name="Lombard V."/>
            <person name="Maliepaard C."/>
            <person name="Martins N."/>
            <person name="Mehrabi R."/>
            <person name="Nap J.P.H."/>
            <person name="Ponomarenko A."/>
            <person name="Rudd J.J."/>
            <person name="Salamov A."/>
            <person name="Schmutz J."/>
            <person name="Schouten H.J."/>
            <person name="Shapiro H."/>
            <person name="Stergiopoulos I."/>
            <person name="Torriani S.F.F."/>
            <person name="Tu H."/>
            <person name="de Vries R.P."/>
            <person name="Waalwijk C."/>
            <person name="Ware S.B."/>
            <person name="Wiebenga A."/>
            <person name="Zwiers L.-H."/>
            <person name="Oliver R.P."/>
            <person name="Grigoriev I.V."/>
            <person name="Kema G.H.J."/>
        </authorList>
    </citation>
    <scope>NUCLEOTIDE SEQUENCE [LARGE SCALE GENOMIC DNA]</scope>
    <source>
        <strain evidence="3">CBS 115943 / IPO323</strain>
    </source>
</reference>
<dbReference type="eggNOG" id="ENOG502R1KS">
    <property type="taxonomic scope" value="Eukaryota"/>
</dbReference>
<accession>F9XAG2</accession>
<dbReference type="HOGENOM" id="CLU_529151_0_0_1"/>
<dbReference type="KEGG" id="ztr:MYCGRDRAFT_93296"/>
<evidence type="ECO:0000313" key="3">
    <source>
        <dbReference type="Proteomes" id="UP000008062"/>
    </source>
</evidence>
<dbReference type="AlphaFoldDB" id="F9XAG2"/>
<gene>
    <name evidence="2" type="ORF">MYCGRDRAFT_93296</name>
</gene>
<dbReference type="EMBL" id="CM001200">
    <property type="protein sequence ID" value="EGP87210.1"/>
    <property type="molecule type" value="Genomic_DNA"/>
</dbReference>
<dbReference type="GeneID" id="13396904"/>
<keyword evidence="3" id="KW-1185">Reference proteome</keyword>
<evidence type="ECO:0000313" key="2">
    <source>
        <dbReference type="EMBL" id="EGP87210.1"/>
    </source>
</evidence>
<dbReference type="PANTHER" id="PTHR42085">
    <property type="entry name" value="F-BOX DOMAIN-CONTAINING PROTEIN"/>
    <property type="match status" value="1"/>
</dbReference>
<dbReference type="InterPro" id="IPR038883">
    <property type="entry name" value="AN11006-like"/>
</dbReference>
<dbReference type="RefSeq" id="XP_003852234.1">
    <property type="nucleotide sequence ID" value="XM_003852186.1"/>
</dbReference>
<protein>
    <submittedName>
        <fullName evidence="2">Uncharacterized protein</fullName>
    </submittedName>
</protein>
<name>F9XAG2_ZYMTI</name>
<sequence>MARPRKSRNRGMHPPSGPQRPAATHALSLKAIVRATKVLDRSKFQLLVLPRELRDSIYGYATIDKQAASLCGTTFELRPRQVAQWNLLSVCRQVQIEYQQVVDKSASLEIYDLMDTIPSPAEITSLPAAASGITSLVIYLISDAALQGISEMTQHKRWVDKVLHLLPNLRSLSLSTHAPLAFSFGIARMEAELAPWMKLPLLREFKVWDAFKEVKQLRTIEEHGSSSEREVLVMEWSKEGGGWQDLDQLEIKRAALRLVEIGIPKGMATASNYQQAMVAARPSTTNAADAQRDIFRFFDLPRELRDLICEYALFDGAPTSLCGTKVKLRPRNIARQHVLTVCRRLKNEMEKVAASRATLDVFDLNGHIPEPNEIISLPVVAARTSALVLHLIRSNCKTVDEYALMPEIQRHRLWIDKLLQMLPTLCNLTIIVHTQRAQTCGPDAISALKEVLAPLMELAHLETLEVYKAEGSKRMACGRPTRIGILGSAAAGYCCKPRAPGPELLWSLNPKRIES</sequence>
<dbReference type="Proteomes" id="UP000008062">
    <property type="component" value="Chromosome 5"/>
</dbReference>
<organism evidence="2 3">
    <name type="scientific">Zymoseptoria tritici (strain CBS 115943 / IPO323)</name>
    <name type="common">Speckled leaf blotch fungus</name>
    <name type="synonym">Septoria tritici</name>
    <dbReference type="NCBI Taxonomy" id="336722"/>
    <lineage>
        <taxon>Eukaryota</taxon>
        <taxon>Fungi</taxon>
        <taxon>Dikarya</taxon>
        <taxon>Ascomycota</taxon>
        <taxon>Pezizomycotina</taxon>
        <taxon>Dothideomycetes</taxon>
        <taxon>Dothideomycetidae</taxon>
        <taxon>Mycosphaerellales</taxon>
        <taxon>Mycosphaerellaceae</taxon>
        <taxon>Zymoseptoria</taxon>
    </lineage>
</organism>